<comment type="caution">
    <text evidence="2">The sequence shown here is derived from an EMBL/GenBank/DDBJ whole genome shotgun (WGS) entry which is preliminary data.</text>
</comment>
<feature type="compositionally biased region" description="Basic and acidic residues" evidence="1">
    <location>
        <begin position="62"/>
        <end position="75"/>
    </location>
</feature>
<feature type="compositionally biased region" description="Basic and acidic residues" evidence="1">
    <location>
        <begin position="89"/>
        <end position="105"/>
    </location>
</feature>
<keyword evidence="3" id="KW-1185">Reference proteome</keyword>
<feature type="region of interest" description="Disordered" evidence="1">
    <location>
        <begin position="49"/>
        <end position="119"/>
    </location>
</feature>
<sequence length="224" mass="26022">MITDVDDMDVIHYCHQGLYNIELWHKMFESNPKTVSEMMVVVNKHADMEDAEKVHRHHKDRRYSDDRPKQRHDDCQQPDSRPPRHNSGKHNDRPKSSKQQERQRGPDNTVGVADRPRQCTSLNQEELDRLLDGKFPCHKDSNHTARECHALHNSVAQDDPKRPRYDDRDKPDSSKTSRGRGRRNDSPKRDRDNQGDKSPTDSQEAEQAVNFIYGGSRAPSRVVN</sequence>
<accession>A0A3L6T117</accession>
<dbReference type="Proteomes" id="UP000275267">
    <property type="component" value="Unassembled WGS sequence"/>
</dbReference>
<evidence type="ECO:0000256" key="1">
    <source>
        <dbReference type="SAM" id="MobiDB-lite"/>
    </source>
</evidence>
<evidence type="ECO:0000313" key="2">
    <source>
        <dbReference type="EMBL" id="RLN30287.1"/>
    </source>
</evidence>
<feature type="compositionally biased region" description="Basic and acidic residues" evidence="1">
    <location>
        <begin position="158"/>
        <end position="175"/>
    </location>
</feature>
<feature type="compositionally biased region" description="Basic and acidic residues" evidence="1">
    <location>
        <begin position="182"/>
        <end position="199"/>
    </location>
</feature>
<protein>
    <recommendedName>
        <fullName evidence="4">Retrotransposon protein, putative, Ty3-gypsy subclass</fullName>
    </recommendedName>
</protein>
<name>A0A3L6T117_PANMI</name>
<evidence type="ECO:0000313" key="3">
    <source>
        <dbReference type="Proteomes" id="UP000275267"/>
    </source>
</evidence>
<dbReference type="EMBL" id="PQIB02000003">
    <property type="protein sequence ID" value="RLN30287.1"/>
    <property type="molecule type" value="Genomic_DNA"/>
</dbReference>
<reference evidence="3" key="1">
    <citation type="journal article" date="2019" name="Nat. Commun.">
        <title>The genome of broomcorn millet.</title>
        <authorList>
            <person name="Zou C."/>
            <person name="Miki D."/>
            <person name="Li D."/>
            <person name="Tang Q."/>
            <person name="Xiao L."/>
            <person name="Rajput S."/>
            <person name="Deng P."/>
            <person name="Jia W."/>
            <person name="Huang R."/>
            <person name="Zhang M."/>
            <person name="Sun Y."/>
            <person name="Hu J."/>
            <person name="Fu X."/>
            <person name="Schnable P.S."/>
            <person name="Li F."/>
            <person name="Zhang H."/>
            <person name="Feng B."/>
            <person name="Zhu X."/>
            <person name="Liu R."/>
            <person name="Schnable J.C."/>
            <person name="Zhu J.-K."/>
            <person name="Zhang H."/>
        </authorList>
    </citation>
    <scope>NUCLEOTIDE SEQUENCE [LARGE SCALE GENOMIC DNA]</scope>
</reference>
<dbReference type="AlphaFoldDB" id="A0A3L6T117"/>
<proteinExistence type="predicted"/>
<organism evidence="2 3">
    <name type="scientific">Panicum miliaceum</name>
    <name type="common">Proso millet</name>
    <name type="synonym">Broomcorn millet</name>
    <dbReference type="NCBI Taxonomy" id="4540"/>
    <lineage>
        <taxon>Eukaryota</taxon>
        <taxon>Viridiplantae</taxon>
        <taxon>Streptophyta</taxon>
        <taxon>Embryophyta</taxon>
        <taxon>Tracheophyta</taxon>
        <taxon>Spermatophyta</taxon>
        <taxon>Magnoliopsida</taxon>
        <taxon>Liliopsida</taxon>
        <taxon>Poales</taxon>
        <taxon>Poaceae</taxon>
        <taxon>PACMAD clade</taxon>
        <taxon>Panicoideae</taxon>
        <taxon>Panicodae</taxon>
        <taxon>Paniceae</taxon>
        <taxon>Panicinae</taxon>
        <taxon>Panicum</taxon>
        <taxon>Panicum sect. Panicum</taxon>
    </lineage>
</organism>
<gene>
    <name evidence="2" type="ORF">C2845_PM05G30660</name>
</gene>
<evidence type="ECO:0008006" key="4">
    <source>
        <dbReference type="Google" id="ProtNLM"/>
    </source>
</evidence>
<feature type="region of interest" description="Disordered" evidence="1">
    <location>
        <begin position="151"/>
        <end position="224"/>
    </location>
</feature>